<dbReference type="Pfam" id="PF00995">
    <property type="entry name" value="Sec1"/>
    <property type="match status" value="1"/>
</dbReference>
<dbReference type="GO" id="GO:0016192">
    <property type="term" value="P:vesicle-mediated transport"/>
    <property type="evidence" value="ECO:0007669"/>
    <property type="project" value="InterPro"/>
</dbReference>
<keyword evidence="3" id="KW-1185">Reference proteome</keyword>
<comment type="similarity">
    <text evidence="1">Belongs to the STXBP/unc-18/SEC1 family.</text>
</comment>
<sequence>MDLADRITRDARHNLHRALDMGIGKKTLVIAKSVSGIISHFADSAFLKEHGCEKLAYLSTQPIDTADCPTVIYLSRATTAEIDLIAGQVKSILDAAVAGDPQSPSLEDRGVLANVEVHDLDIDLVPLEEDLMSLESPCLRDVTVAQDHATLYQLARTILALETNLGTFSCVRGRGQLAQRFVDMYATVAKSFPPSTMATASNNTLILFDRTLDLVTPLMTPQTYTSLLDSVRDIQCGFVEVDVPEAPGRTRKFKLSKRDDPVLKELADLHFDVAAHTLKDLAISIRTQNDALQKTESISAINQFVDKLPEIVKSKEMLSIHLRFAEAIRASMDEDFFQYLEAEQGAVSGSEVDVEYINELIWSHRDMYKAMALICLATMTCSIRDKQLESWRSEFLQSYGYQYHSLWTHLESAGLVLRASSRPRTGAPWSAIRRAFDLVHEHVELNNPTHIAYTFTGYAPLSVRIVQELMGVGSILPSLTETGAGAGGPPAVATDALQRVLPVPAIEHGRMDPAGHVFVAFLGGVTMAEVSALRLVSKVAKRPMTILTTDVLTAWKVVEAFK</sequence>
<proteinExistence type="inferred from homology"/>
<dbReference type="InterPro" id="IPR043154">
    <property type="entry name" value="Sec-1-like_dom1"/>
</dbReference>
<accession>A0A1Y2I0L1</accession>
<dbReference type="InterPro" id="IPR001619">
    <property type="entry name" value="Sec1-like"/>
</dbReference>
<organism evidence="2 3">
    <name type="scientific">Catenaria anguillulae PL171</name>
    <dbReference type="NCBI Taxonomy" id="765915"/>
    <lineage>
        <taxon>Eukaryota</taxon>
        <taxon>Fungi</taxon>
        <taxon>Fungi incertae sedis</taxon>
        <taxon>Blastocladiomycota</taxon>
        <taxon>Blastocladiomycetes</taxon>
        <taxon>Blastocladiales</taxon>
        <taxon>Catenariaceae</taxon>
        <taxon>Catenaria</taxon>
    </lineage>
</organism>
<reference evidence="2 3" key="1">
    <citation type="submission" date="2016-07" db="EMBL/GenBank/DDBJ databases">
        <title>Pervasive Adenine N6-methylation of Active Genes in Fungi.</title>
        <authorList>
            <consortium name="DOE Joint Genome Institute"/>
            <person name="Mondo S.J."/>
            <person name="Dannebaum R.O."/>
            <person name="Kuo R.C."/>
            <person name="Labutti K."/>
            <person name="Haridas S."/>
            <person name="Kuo A."/>
            <person name="Salamov A."/>
            <person name="Ahrendt S.R."/>
            <person name="Lipzen A."/>
            <person name="Sullivan W."/>
            <person name="Andreopoulos W.B."/>
            <person name="Clum A."/>
            <person name="Lindquist E."/>
            <person name="Daum C."/>
            <person name="Ramamoorthy G.K."/>
            <person name="Gryganskyi A."/>
            <person name="Culley D."/>
            <person name="Magnuson J.K."/>
            <person name="James T.Y."/>
            <person name="O'Malley M.A."/>
            <person name="Stajich J.E."/>
            <person name="Spatafora J.W."/>
            <person name="Visel A."/>
            <person name="Grigoriev I.V."/>
        </authorList>
    </citation>
    <scope>NUCLEOTIDE SEQUENCE [LARGE SCALE GENOMIC DNA]</scope>
    <source>
        <strain evidence="2 3">PL171</strain>
    </source>
</reference>
<dbReference type="STRING" id="765915.A0A1Y2I0L1"/>
<dbReference type="Proteomes" id="UP000193411">
    <property type="component" value="Unassembled WGS sequence"/>
</dbReference>
<name>A0A1Y2I0L1_9FUNG</name>
<evidence type="ECO:0000313" key="3">
    <source>
        <dbReference type="Proteomes" id="UP000193411"/>
    </source>
</evidence>
<dbReference type="Gene3D" id="3.90.830.10">
    <property type="entry name" value="Syntaxin Binding Protein 1, Chain A, domain 2"/>
    <property type="match status" value="1"/>
</dbReference>
<dbReference type="PANTHER" id="PTHR11679">
    <property type="entry name" value="VESICLE PROTEIN SORTING-ASSOCIATED"/>
    <property type="match status" value="1"/>
</dbReference>
<dbReference type="InterPro" id="IPR043155">
    <property type="entry name" value="VPS33_dom3b"/>
</dbReference>
<dbReference type="InterPro" id="IPR043127">
    <property type="entry name" value="Sec-1-like_dom3a"/>
</dbReference>
<comment type="caution">
    <text evidence="2">The sequence shown here is derived from an EMBL/GenBank/DDBJ whole genome shotgun (WGS) entry which is preliminary data.</text>
</comment>
<dbReference type="AlphaFoldDB" id="A0A1Y2I0L1"/>
<evidence type="ECO:0000313" key="2">
    <source>
        <dbReference type="EMBL" id="ORZ39511.1"/>
    </source>
</evidence>
<dbReference type="InterPro" id="IPR036045">
    <property type="entry name" value="Sec1-like_sf"/>
</dbReference>
<dbReference type="Gene3D" id="3.40.50.1910">
    <property type="match status" value="3"/>
</dbReference>
<gene>
    <name evidence="2" type="ORF">BCR44DRAFT_1496439</name>
</gene>
<dbReference type="Gene3D" id="1.25.40.850">
    <property type="match status" value="1"/>
</dbReference>
<protein>
    <submittedName>
        <fullName evidence="2">Sec1-like protein</fullName>
    </submittedName>
</protein>
<dbReference type="SUPFAM" id="SSF56815">
    <property type="entry name" value="Sec1/munc18-like (SM) proteins"/>
    <property type="match status" value="1"/>
</dbReference>
<dbReference type="OrthoDB" id="10262287at2759"/>
<evidence type="ECO:0000256" key="1">
    <source>
        <dbReference type="ARBA" id="ARBA00009884"/>
    </source>
</evidence>
<dbReference type="InterPro" id="IPR027482">
    <property type="entry name" value="Sec1-like_dom2"/>
</dbReference>
<dbReference type="EMBL" id="MCFL01000005">
    <property type="protein sequence ID" value="ORZ39511.1"/>
    <property type="molecule type" value="Genomic_DNA"/>
</dbReference>
<dbReference type="Gene3D" id="3.40.50.2060">
    <property type="match status" value="1"/>
</dbReference>